<name>A0ABN1MQS5_9FLAO</name>
<evidence type="ECO:0000313" key="2">
    <source>
        <dbReference type="Proteomes" id="UP001501126"/>
    </source>
</evidence>
<sequence>MSYKKRGNETTLGEAIDRLIKAYRLDDKMSEMDILSGWEEMMGKAVAMRTDDLYIKNHILHIKLNSSVMREELLAGKQIIINRVNQKAGRPYIVDVWFS</sequence>
<proteinExistence type="predicted"/>
<protein>
    <submittedName>
        <fullName evidence="1">DUF721 domain-containing protein</fullName>
    </submittedName>
</protein>
<organism evidence="1 2">
    <name type="scientific">Wandonia haliotis</name>
    <dbReference type="NCBI Taxonomy" id="574963"/>
    <lineage>
        <taxon>Bacteria</taxon>
        <taxon>Pseudomonadati</taxon>
        <taxon>Bacteroidota</taxon>
        <taxon>Flavobacteriia</taxon>
        <taxon>Flavobacteriales</taxon>
        <taxon>Crocinitomicaceae</taxon>
        <taxon>Wandonia</taxon>
    </lineage>
</organism>
<comment type="caution">
    <text evidence="1">The sequence shown here is derived from an EMBL/GenBank/DDBJ whole genome shotgun (WGS) entry which is preliminary data.</text>
</comment>
<dbReference type="RefSeq" id="WP_343787031.1">
    <property type="nucleotide sequence ID" value="NZ_BAAAFH010000011.1"/>
</dbReference>
<dbReference type="Pfam" id="PF05258">
    <property type="entry name" value="DciA"/>
    <property type="match status" value="1"/>
</dbReference>
<dbReference type="EMBL" id="BAAAFH010000011">
    <property type="protein sequence ID" value="GAA0875488.1"/>
    <property type="molecule type" value="Genomic_DNA"/>
</dbReference>
<keyword evidence="2" id="KW-1185">Reference proteome</keyword>
<gene>
    <name evidence="1" type="ORF">GCM10009118_18970</name>
</gene>
<accession>A0ABN1MQS5</accession>
<dbReference type="InterPro" id="IPR007922">
    <property type="entry name" value="DciA-like"/>
</dbReference>
<dbReference type="Proteomes" id="UP001501126">
    <property type="component" value="Unassembled WGS sequence"/>
</dbReference>
<reference evidence="1 2" key="1">
    <citation type="journal article" date="2019" name="Int. J. Syst. Evol. Microbiol.">
        <title>The Global Catalogue of Microorganisms (GCM) 10K type strain sequencing project: providing services to taxonomists for standard genome sequencing and annotation.</title>
        <authorList>
            <consortium name="The Broad Institute Genomics Platform"/>
            <consortium name="The Broad Institute Genome Sequencing Center for Infectious Disease"/>
            <person name="Wu L."/>
            <person name="Ma J."/>
        </authorList>
    </citation>
    <scope>NUCLEOTIDE SEQUENCE [LARGE SCALE GENOMIC DNA]</scope>
    <source>
        <strain evidence="1 2">JCM 16083</strain>
    </source>
</reference>
<evidence type="ECO:0000313" key="1">
    <source>
        <dbReference type="EMBL" id="GAA0875488.1"/>
    </source>
</evidence>